<organism evidence="3 4">
    <name type="scientific">Tetracentron sinense</name>
    <name type="common">Spur-leaf</name>
    <dbReference type="NCBI Taxonomy" id="13715"/>
    <lineage>
        <taxon>Eukaryota</taxon>
        <taxon>Viridiplantae</taxon>
        <taxon>Streptophyta</taxon>
        <taxon>Embryophyta</taxon>
        <taxon>Tracheophyta</taxon>
        <taxon>Spermatophyta</taxon>
        <taxon>Magnoliopsida</taxon>
        <taxon>Trochodendrales</taxon>
        <taxon>Trochodendraceae</taxon>
        <taxon>Tetracentron</taxon>
    </lineage>
</organism>
<dbReference type="AlphaFoldDB" id="A0A834YU98"/>
<accession>A0A834YU98</accession>
<reference evidence="3 4" key="1">
    <citation type="submission" date="2020-04" db="EMBL/GenBank/DDBJ databases">
        <title>Plant Genome Project.</title>
        <authorList>
            <person name="Zhang R.-G."/>
        </authorList>
    </citation>
    <scope>NUCLEOTIDE SEQUENCE [LARGE SCALE GENOMIC DNA]</scope>
    <source>
        <strain evidence="3">YNK0</strain>
        <tissue evidence="3">Leaf</tissue>
    </source>
</reference>
<protein>
    <submittedName>
        <fullName evidence="3">Uncharacterized protein</fullName>
    </submittedName>
</protein>
<dbReference type="OMA" id="YANWDGM"/>
<dbReference type="OrthoDB" id="1600564at2759"/>
<evidence type="ECO:0000256" key="2">
    <source>
        <dbReference type="ARBA" id="ARBA00023180"/>
    </source>
</evidence>
<dbReference type="Pfam" id="PF00657">
    <property type="entry name" value="Lipase_GDSL"/>
    <property type="match status" value="1"/>
</dbReference>
<dbReference type="InterPro" id="IPR001087">
    <property type="entry name" value="GDSL"/>
</dbReference>
<evidence type="ECO:0000256" key="1">
    <source>
        <dbReference type="ARBA" id="ARBA00008668"/>
    </source>
</evidence>
<dbReference type="GO" id="GO:0016788">
    <property type="term" value="F:hydrolase activity, acting on ester bonds"/>
    <property type="evidence" value="ECO:0007669"/>
    <property type="project" value="InterPro"/>
</dbReference>
<dbReference type="SUPFAM" id="SSF52266">
    <property type="entry name" value="SGNH hydrolase"/>
    <property type="match status" value="1"/>
</dbReference>
<evidence type="ECO:0000313" key="4">
    <source>
        <dbReference type="Proteomes" id="UP000655225"/>
    </source>
</evidence>
<keyword evidence="4" id="KW-1185">Reference proteome</keyword>
<keyword evidence="2" id="KW-0325">Glycoprotein</keyword>
<gene>
    <name evidence="3" type="ORF">HHK36_019988</name>
</gene>
<dbReference type="Gene3D" id="3.40.50.1110">
    <property type="entry name" value="SGNH hydrolase"/>
    <property type="match status" value="1"/>
</dbReference>
<dbReference type="InterPro" id="IPR036514">
    <property type="entry name" value="SGNH_hydro_sf"/>
</dbReference>
<sequence>MHSLQGQRLVISTLLNALSSTMSLMNQPEEEEETDSPHLPMALHSLLFSLLTIVLVLAKTEPVLCDYTSIFNFGDSWSDTGNLILLHPNDHVFYSPYGETYFGHVTGRCSNGRLIVDFIAQSLGLPLLPPYLARKSGQDFRRGANFAVAAATALDDAFFEERVTDCPDFFSRSLFLLGEIGANDYTSALKAGRGLEEARTFVPYVIDAISSAIQMVVEHGAMTVMVPGNCPSGCFGSYLTLYPSSNEEDYDPQTGCLIPFNELSRYHNYLLQKELDRLRELHPHVTFIYADYDNASMPFFRYPLQFGFSGGSLTACCGFGAPYKYNYWIQCSDRGATVCDDPSLYANWDGNHLTEAAYKIIASYILERFNERLSPASKVEHPYY</sequence>
<dbReference type="EMBL" id="JABCRI010000014">
    <property type="protein sequence ID" value="KAF8393790.1"/>
    <property type="molecule type" value="Genomic_DNA"/>
</dbReference>
<dbReference type="Proteomes" id="UP000655225">
    <property type="component" value="Unassembled WGS sequence"/>
</dbReference>
<dbReference type="PANTHER" id="PTHR22835">
    <property type="entry name" value="ZINC FINGER FYVE DOMAIN CONTAINING PROTEIN"/>
    <property type="match status" value="1"/>
</dbReference>
<comment type="caution">
    <text evidence="3">The sequence shown here is derived from an EMBL/GenBank/DDBJ whole genome shotgun (WGS) entry which is preliminary data.</text>
</comment>
<comment type="similarity">
    <text evidence="1">Belongs to the 'GDSL' lipolytic enzyme family.</text>
</comment>
<proteinExistence type="inferred from homology"/>
<dbReference type="PANTHER" id="PTHR22835:SF683">
    <property type="entry name" value="OS05G0506800 PROTEIN"/>
    <property type="match status" value="1"/>
</dbReference>
<evidence type="ECO:0000313" key="3">
    <source>
        <dbReference type="EMBL" id="KAF8393790.1"/>
    </source>
</evidence>
<name>A0A834YU98_TETSI</name>